<accession>A0A8B8E328</accession>
<evidence type="ECO:0000313" key="2">
    <source>
        <dbReference type="Proteomes" id="UP000694844"/>
    </source>
</evidence>
<protein>
    <submittedName>
        <fullName evidence="3">Uncharacterized protein LOC111130756</fullName>
    </submittedName>
</protein>
<evidence type="ECO:0000256" key="1">
    <source>
        <dbReference type="SAM" id="MobiDB-lite"/>
    </source>
</evidence>
<dbReference type="KEGG" id="cvn:111130756"/>
<keyword evidence="2" id="KW-1185">Reference proteome</keyword>
<dbReference type="GeneID" id="111130756"/>
<proteinExistence type="predicted"/>
<feature type="compositionally biased region" description="Pro residues" evidence="1">
    <location>
        <begin position="272"/>
        <end position="282"/>
    </location>
</feature>
<feature type="compositionally biased region" description="Pro residues" evidence="1">
    <location>
        <begin position="248"/>
        <end position="264"/>
    </location>
</feature>
<feature type="region of interest" description="Disordered" evidence="1">
    <location>
        <begin position="243"/>
        <end position="282"/>
    </location>
</feature>
<dbReference type="AlphaFoldDB" id="A0A8B8E328"/>
<dbReference type="Proteomes" id="UP000694844">
    <property type="component" value="Chromosome 4"/>
</dbReference>
<name>A0A8B8E328_CRAVI</name>
<organism evidence="2 3">
    <name type="scientific">Crassostrea virginica</name>
    <name type="common">Eastern oyster</name>
    <dbReference type="NCBI Taxonomy" id="6565"/>
    <lineage>
        <taxon>Eukaryota</taxon>
        <taxon>Metazoa</taxon>
        <taxon>Spiralia</taxon>
        <taxon>Lophotrochozoa</taxon>
        <taxon>Mollusca</taxon>
        <taxon>Bivalvia</taxon>
        <taxon>Autobranchia</taxon>
        <taxon>Pteriomorphia</taxon>
        <taxon>Ostreida</taxon>
        <taxon>Ostreoidea</taxon>
        <taxon>Ostreidae</taxon>
        <taxon>Crassostrea</taxon>
    </lineage>
</organism>
<gene>
    <name evidence="3" type="primary">LOC111130756</name>
</gene>
<sequence length="282" mass="32068">MAMHVTNSAEIAPYTALRWGEFVANPHLLYSLCRSSPNGDGADDVINMTGAWTNPNNSEFKVENMEELQRVRNELLTKPILFHIKVEHNKTEHYVVMKVRKVWRDEFAVLVNTRHPTIREVLSQKLNEVTQHMQEGKKFCLKLNFGPPVKQWYSGVVDAEVSLCDSRRNSESGHMEIAVHNYSTPVECCVNPVCIVCCFPFWFLFGGPCYMVHRTMKCIDDSHRFTDLPVQLITGMNVTVRVQSHPQQPYPQPRPAVPQGPPGYSPYQDPGGQPPPPYPGSY</sequence>
<dbReference type="RefSeq" id="XP_022333691.1">
    <property type="nucleotide sequence ID" value="XM_022477983.1"/>
</dbReference>
<reference evidence="3" key="1">
    <citation type="submission" date="2025-08" db="UniProtKB">
        <authorList>
            <consortium name="RefSeq"/>
        </authorList>
    </citation>
    <scope>IDENTIFICATION</scope>
    <source>
        <tissue evidence="3">Whole sample</tissue>
    </source>
</reference>
<dbReference type="OrthoDB" id="6069848at2759"/>
<evidence type="ECO:0000313" key="3">
    <source>
        <dbReference type="RefSeq" id="XP_022333691.1"/>
    </source>
</evidence>